<comment type="caution">
    <text evidence="2">The sequence shown here is derived from an EMBL/GenBank/DDBJ whole genome shotgun (WGS) entry which is preliminary data.</text>
</comment>
<protein>
    <submittedName>
        <fullName evidence="2">Polysaccharide biosynthesis family protein</fullName>
    </submittedName>
</protein>
<dbReference type="InterPro" id="IPR051783">
    <property type="entry name" value="NAD(P)-dependent_oxidoreduct"/>
</dbReference>
<dbReference type="RefSeq" id="WP_023068933.1">
    <property type="nucleotide sequence ID" value="NZ_AUZM01000079.1"/>
</dbReference>
<accession>U7QCS7</accession>
<dbReference type="AlphaFoldDB" id="U7QCS7"/>
<dbReference type="GO" id="GO:0004029">
    <property type="term" value="F:aldehyde dehydrogenase (NAD+) activity"/>
    <property type="evidence" value="ECO:0007669"/>
    <property type="project" value="TreeGrafter"/>
</dbReference>
<gene>
    <name evidence="2" type="ORF">M595_5238</name>
</gene>
<evidence type="ECO:0000259" key="1">
    <source>
        <dbReference type="Pfam" id="PF01370"/>
    </source>
</evidence>
<dbReference type="Gene3D" id="3.40.50.720">
    <property type="entry name" value="NAD(P)-binding Rossmann-like Domain"/>
    <property type="match status" value="1"/>
</dbReference>
<dbReference type="Proteomes" id="UP000017127">
    <property type="component" value="Unassembled WGS sequence"/>
</dbReference>
<dbReference type="InterPro" id="IPR036291">
    <property type="entry name" value="NAD(P)-bd_dom_sf"/>
</dbReference>
<dbReference type="Pfam" id="PF01370">
    <property type="entry name" value="Epimerase"/>
    <property type="match status" value="1"/>
</dbReference>
<sequence length="343" mass="38609">MEDSIYQLPPGSRALVTGATGFTGSLLVRKLVQQGVEVVAIARPTSNLEPFEGLNIEWLRGDVFDENLINKAIQGVNYIFHMVTPFRDPKLKDIGYFNVHVLSTQLLAKAALKEPNFKRFVHVSTIGVHGHIENPPADETYRMKPGDIYQETKVEAELWIRDFAPKEGLSFTVVRPAGIYGPGDKRLLKIFQMVNKKWVPVIGDGSNLYHFIHVDDLTNFMICAATHPKAEGEVFICGSPEAMTFEKMISIIGDVYGVKAQFLRLPAAPLFALGYVFEILCKPLGIQPPIYRRRVAFYTKDRSFNTSKMRNILGFNTAHSDVEGIKETAKWYADKEWVSLKKA</sequence>
<dbReference type="SUPFAM" id="SSF51735">
    <property type="entry name" value="NAD(P)-binding Rossmann-fold domains"/>
    <property type="match status" value="1"/>
</dbReference>
<proteinExistence type="predicted"/>
<dbReference type="EMBL" id="AUZM01000079">
    <property type="protein sequence ID" value="ERT04825.1"/>
    <property type="molecule type" value="Genomic_DNA"/>
</dbReference>
<dbReference type="PATRIC" id="fig|1348334.3.peg.5043"/>
<dbReference type="OrthoDB" id="9807212at2"/>
<evidence type="ECO:0000313" key="2">
    <source>
        <dbReference type="EMBL" id="ERT04825.1"/>
    </source>
</evidence>
<name>U7QCS7_9CYAN</name>
<feature type="domain" description="NAD-dependent epimerase/dehydratase" evidence="1">
    <location>
        <begin position="14"/>
        <end position="238"/>
    </location>
</feature>
<dbReference type="InterPro" id="IPR001509">
    <property type="entry name" value="Epimerase_deHydtase"/>
</dbReference>
<dbReference type="GO" id="GO:0005737">
    <property type="term" value="C:cytoplasm"/>
    <property type="evidence" value="ECO:0007669"/>
    <property type="project" value="TreeGrafter"/>
</dbReference>
<evidence type="ECO:0000313" key="3">
    <source>
        <dbReference type="Proteomes" id="UP000017127"/>
    </source>
</evidence>
<keyword evidence="3" id="KW-1185">Reference proteome</keyword>
<reference evidence="2 3" key="1">
    <citation type="journal article" date="2013" name="Front. Microbiol.">
        <title>Comparative genomic analyses of the cyanobacterium, Lyngbya aestuarii BL J, a powerful hydrogen producer.</title>
        <authorList>
            <person name="Kothari A."/>
            <person name="Vaughn M."/>
            <person name="Garcia-Pichel F."/>
        </authorList>
    </citation>
    <scope>NUCLEOTIDE SEQUENCE [LARGE SCALE GENOMIC DNA]</scope>
    <source>
        <strain evidence="2 3">BL J</strain>
    </source>
</reference>
<dbReference type="PANTHER" id="PTHR48079">
    <property type="entry name" value="PROTEIN YEEZ"/>
    <property type="match status" value="1"/>
</dbReference>
<dbReference type="PANTHER" id="PTHR48079:SF6">
    <property type="entry name" value="NAD(P)-BINDING DOMAIN-CONTAINING PROTEIN-RELATED"/>
    <property type="match status" value="1"/>
</dbReference>
<organism evidence="2 3">
    <name type="scientific">Lyngbya aestuarii BL J</name>
    <dbReference type="NCBI Taxonomy" id="1348334"/>
    <lineage>
        <taxon>Bacteria</taxon>
        <taxon>Bacillati</taxon>
        <taxon>Cyanobacteriota</taxon>
        <taxon>Cyanophyceae</taxon>
        <taxon>Oscillatoriophycideae</taxon>
        <taxon>Oscillatoriales</taxon>
        <taxon>Microcoleaceae</taxon>
        <taxon>Lyngbya</taxon>
    </lineage>
</organism>